<keyword evidence="1" id="KW-0479">Metal-binding</keyword>
<dbReference type="SUPFAM" id="SSF48264">
    <property type="entry name" value="Cytochrome P450"/>
    <property type="match status" value="1"/>
</dbReference>
<accession>A0A8E2JBQ5</accession>
<dbReference type="AlphaFoldDB" id="A0A8E2JBQ5"/>
<evidence type="ECO:0000313" key="3">
    <source>
        <dbReference type="EMBL" id="OCK76578.1"/>
    </source>
</evidence>
<evidence type="ECO:0000256" key="1">
    <source>
        <dbReference type="PIRSR" id="PIRSR602401-1"/>
    </source>
</evidence>
<dbReference type="FunFam" id="1.10.630.10:FF:000051">
    <property type="entry name" value="Cytochrome P450 monooxygenase (Fum15)"/>
    <property type="match status" value="1"/>
</dbReference>
<comment type="cofactor">
    <cofactor evidence="1">
        <name>heme</name>
        <dbReference type="ChEBI" id="CHEBI:30413"/>
    </cofactor>
</comment>
<dbReference type="GO" id="GO:0020037">
    <property type="term" value="F:heme binding"/>
    <property type="evidence" value="ECO:0007669"/>
    <property type="project" value="InterPro"/>
</dbReference>
<evidence type="ECO:0000256" key="2">
    <source>
        <dbReference type="SAM" id="Phobius"/>
    </source>
</evidence>
<dbReference type="OrthoDB" id="1470350at2759"/>
<dbReference type="CDD" id="cd11069">
    <property type="entry name" value="CYP_FUM15-like"/>
    <property type="match status" value="1"/>
</dbReference>
<proteinExistence type="predicted"/>
<keyword evidence="4" id="KW-1185">Reference proteome</keyword>
<dbReference type="PRINTS" id="PR00463">
    <property type="entry name" value="EP450I"/>
</dbReference>
<organism evidence="3 4">
    <name type="scientific">Lepidopterella palustris CBS 459.81</name>
    <dbReference type="NCBI Taxonomy" id="1314670"/>
    <lineage>
        <taxon>Eukaryota</taxon>
        <taxon>Fungi</taxon>
        <taxon>Dikarya</taxon>
        <taxon>Ascomycota</taxon>
        <taxon>Pezizomycotina</taxon>
        <taxon>Dothideomycetes</taxon>
        <taxon>Pleosporomycetidae</taxon>
        <taxon>Mytilinidiales</taxon>
        <taxon>Argynnaceae</taxon>
        <taxon>Lepidopterella</taxon>
    </lineage>
</organism>
<keyword evidence="2" id="KW-1133">Transmembrane helix</keyword>
<dbReference type="EMBL" id="KV745198">
    <property type="protein sequence ID" value="OCK76578.1"/>
    <property type="molecule type" value="Genomic_DNA"/>
</dbReference>
<keyword evidence="1" id="KW-0349">Heme</keyword>
<dbReference type="PRINTS" id="PR00385">
    <property type="entry name" value="P450"/>
</dbReference>
<protein>
    <submittedName>
        <fullName evidence="3">Cytochrome P450</fullName>
    </submittedName>
</protein>
<name>A0A8E2JBQ5_9PEZI</name>
<keyword evidence="1" id="KW-0408">Iron</keyword>
<dbReference type="PANTHER" id="PTHR24305">
    <property type="entry name" value="CYTOCHROME P450"/>
    <property type="match status" value="1"/>
</dbReference>
<dbReference type="InterPro" id="IPR050121">
    <property type="entry name" value="Cytochrome_P450_monoxygenase"/>
</dbReference>
<dbReference type="Pfam" id="PF00067">
    <property type="entry name" value="p450"/>
    <property type="match status" value="1"/>
</dbReference>
<dbReference type="PANTHER" id="PTHR24305:SF227">
    <property type="entry name" value="P450, PUTATIVE (EUROFUNG)-RELATED"/>
    <property type="match status" value="1"/>
</dbReference>
<dbReference type="GO" id="GO:0004497">
    <property type="term" value="F:monooxygenase activity"/>
    <property type="evidence" value="ECO:0007669"/>
    <property type="project" value="InterPro"/>
</dbReference>
<dbReference type="InterPro" id="IPR036396">
    <property type="entry name" value="Cyt_P450_sf"/>
</dbReference>
<evidence type="ECO:0000313" key="4">
    <source>
        <dbReference type="Proteomes" id="UP000250266"/>
    </source>
</evidence>
<gene>
    <name evidence="3" type="ORF">K432DRAFT_335440</name>
</gene>
<feature type="transmembrane region" description="Helical" evidence="2">
    <location>
        <begin position="35"/>
        <end position="55"/>
    </location>
</feature>
<dbReference type="Gene3D" id="1.10.630.10">
    <property type="entry name" value="Cytochrome P450"/>
    <property type="match status" value="1"/>
</dbReference>
<dbReference type="Proteomes" id="UP000250266">
    <property type="component" value="Unassembled WGS sequence"/>
</dbReference>
<keyword evidence="2" id="KW-0812">Transmembrane</keyword>
<dbReference type="InterPro" id="IPR002401">
    <property type="entry name" value="Cyt_P450_E_grp-I"/>
</dbReference>
<reference evidence="3 4" key="1">
    <citation type="journal article" date="2016" name="Nat. Commun.">
        <title>Ectomycorrhizal ecology is imprinted in the genome of the dominant symbiotic fungus Cenococcum geophilum.</title>
        <authorList>
            <consortium name="DOE Joint Genome Institute"/>
            <person name="Peter M."/>
            <person name="Kohler A."/>
            <person name="Ohm R.A."/>
            <person name="Kuo A."/>
            <person name="Krutzmann J."/>
            <person name="Morin E."/>
            <person name="Arend M."/>
            <person name="Barry K.W."/>
            <person name="Binder M."/>
            <person name="Choi C."/>
            <person name="Clum A."/>
            <person name="Copeland A."/>
            <person name="Grisel N."/>
            <person name="Haridas S."/>
            <person name="Kipfer T."/>
            <person name="LaButti K."/>
            <person name="Lindquist E."/>
            <person name="Lipzen A."/>
            <person name="Maire R."/>
            <person name="Meier B."/>
            <person name="Mihaltcheva S."/>
            <person name="Molinier V."/>
            <person name="Murat C."/>
            <person name="Poggeler S."/>
            <person name="Quandt C.A."/>
            <person name="Sperisen C."/>
            <person name="Tritt A."/>
            <person name="Tisserant E."/>
            <person name="Crous P.W."/>
            <person name="Henrissat B."/>
            <person name="Nehls U."/>
            <person name="Egli S."/>
            <person name="Spatafora J.W."/>
            <person name="Grigoriev I.V."/>
            <person name="Martin F.M."/>
        </authorList>
    </citation>
    <scope>NUCLEOTIDE SEQUENCE [LARGE SCALE GENOMIC DNA]</scope>
    <source>
        <strain evidence="3 4">CBS 459.81</strain>
    </source>
</reference>
<dbReference type="GO" id="GO:0005506">
    <property type="term" value="F:iron ion binding"/>
    <property type="evidence" value="ECO:0007669"/>
    <property type="project" value="InterPro"/>
</dbReference>
<dbReference type="GO" id="GO:0016705">
    <property type="term" value="F:oxidoreductase activity, acting on paired donors, with incorporation or reduction of molecular oxygen"/>
    <property type="evidence" value="ECO:0007669"/>
    <property type="project" value="InterPro"/>
</dbReference>
<dbReference type="InterPro" id="IPR001128">
    <property type="entry name" value="Cyt_P450"/>
</dbReference>
<sequence length="543" mass="60482">MAVQKRVLLLDSILLSLFVNQYAPAYSVCHSFYWTATALFSAQVLLHAIWSIIIYPKLLSPLRHLPTPPGASLILGHFLTVSKAATGEPQREWIETVPNDGIIKYSFLFNDDRVLLTSPKALAEVLVHRNYEFIKPSRMRTGLGRVLGIGILLAEGDEHKRQRRTLMPAFSFRHVKDLYPIFWDKSREMVEAMDEAVRKPDIPGEKPSSVVEIGNWASRATLDIIGVAGLGQDFHALADPNNELNQTYRSIFTNTPLARAMQLLGNFVPLWILRALPLKRNQEISDAIKLIKSTCRNLVQSKKQKLEKGERTDVDILSVAIESGGFSDEDLVNQLMTFLAAGHETTASALIWATYLMCLHPEVQSRLRQEIRGALPSISDRNAKISSTDIDHLPYLNAVCNETMRVFSPVPITLREAAEDTTILDHPIPKGTTIIICPWAINSSKTLWGEDAKEFNPDRWMGPGRANTGGADSNYSFLTFLHGPRSCIGKDFAKAEFASLVAAVVGRFEMELEDPNMILDISGGITAKPRGGLFVKIKPIEGW</sequence>
<feature type="binding site" description="axial binding residue" evidence="1">
    <location>
        <position position="487"/>
    </location>
    <ligand>
        <name>heme</name>
        <dbReference type="ChEBI" id="CHEBI:30413"/>
    </ligand>
    <ligandPart>
        <name>Fe</name>
        <dbReference type="ChEBI" id="CHEBI:18248"/>
    </ligandPart>
</feature>
<keyword evidence="2" id="KW-0472">Membrane</keyword>